<feature type="non-terminal residue" evidence="1">
    <location>
        <position position="1"/>
    </location>
</feature>
<name>A0A3B0UIT3_9ZZZZ</name>
<organism evidence="1">
    <name type="scientific">hydrothermal vent metagenome</name>
    <dbReference type="NCBI Taxonomy" id="652676"/>
    <lineage>
        <taxon>unclassified sequences</taxon>
        <taxon>metagenomes</taxon>
        <taxon>ecological metagenomes</taxon>
    </lineage>
</organism>
<protein>
    <submittedName>
        <fullName evidence="1">Uncharacterized protein</fullName>
    </submittedName>
</protein>
<dbReference type="AlphaFoldDB" id="A0A3B0UIT3"/>
<dbReference type="EMBL" id="UOEU01000136">
    <property type="protein sequence ID" value="VAW31021.1"/>
    <property type="molecule type" value="Genomic_DNA"/>
</dbReference>
<reference evidence="1" key="1">
    <citation type="submission" date="2018-06" db="EMBL/GenBank/DDBJ databases">
        <authorList>
            <person name="Zhirakovskaya E."/>
        </authorList>
    </citation>
    <scope>NUCLEOTIDE SEQUENCE</scope>
</reference>
<gene>
    <name evidence="1" type="ORF">MNBD_CHLOROFLEXI01-2270</name>
</gene>
<accession>A0A3B0UIT3</accession>
<sequence length="36" mass="4023">ARKLQDPATPLPAPDETTKGVDVHTWEFPLSLISYQ</sequence>
<evidence type="ECO:0000313" key="1">
    <source>
        <dbReference type="EMBL" id="VAW31021.1"/>
    </source>
</evidence>
<proteinExistence type="predicted"/>